<keyword evidence="2" id="KW-0472">Membrane</keyword>
<name>A0AAD6V9H8_9AGAR</name>
<feature type="compositionally biased region" description="Basic residues" evidence="1">
    <location>
        <begin position="313"/>
        <end position="325"/>
    </location>
</feature>
<evidence type="ECO:0000313" key="4">
    <source>
        <dbReference type="Proteomes" id="UP001219525"/>
    </source>
</evidence>
<accession>A0AAD6V9H8</accession>
<feature type="transmembrane region" description="Helical" evidence="2">
    <location>
        <begin position="20"/>
        <end position="39"/>
    </location>
</feature>
<dbReference type="AlphaFoldDB" id="A0AAD6V9H8"/>
<evidence type="ECO:0000256" key="1">
    <source>
        <dbReference type="SAM" id="MobiDB-lite"/>
    </source>
</evidence>
<comment type="caution">
    <text evidence="3">The sequence shown here is derived from an EMBL/GenBank/DDBJ whole genome shotgun (WGS) entry which is preliminary data.</text>
</comment>
<evidence type="ECO:0000313" key="3">
    <source>
        <dbReference type="EMBL" id="KAJ7206544.1"/>
    </source>
</evidence>
<dbReference type="EMBL" id="JARJCW010000039">
    <property type="protein sequence ID" value="KAJ7206544.1"/>
    <property type="molecule type" value="Genomic_DNA"/>
</dbReference>
<keyword evidence="4" id="KW-1185">Reference proteome</keyword>
<feature type="transmembrane region" description="Helical" evidence="2">
    <location>
        <begin position="213"/>
        <end position="234"/>
    </location>
</feature>
<feature type="compositionally biased region" description="Basic and acidic residues" evidence="1">
    <location>
        <begin position="298"/>
        <end position="312"/>
    </location>
</feature>
<feature type="transmembrane region" description="Helical" evidence="2">
    <location>
        <begin position="177"/>
        <end position="201"/>
    </location>
</feature>
<reference evidence="3" key="1">
    <citation type="submission" date="2023-03" db="EMBL/GenBank/DDBJ databases">
        <title>Massive genome expansion in bonnet fungi (Mycena s.s.) driven by repeated elements and novel gene families across ecological guilds.</title>
        <authorList>
            <consortium name="Lawrence Berkeley National Laboratory"/>
            <person name="Harder C.B."/>
            <person name="Miyauchi S."/>
            <person name="Viragh M."/>
            <person name="Kuo A."/>
            <person name="Thoen E."/>
            <person name="Andreopoulos B."/>
            <person name="Lu D."/>
            <person name="Skrede I."/>
            <person name="Drula E."/>
            <person name="Henrissat B."/>
            <person name="Morin E."/>
            <person name="Kohler A."/>
            <person name="Barry K."/>
            <person name="LaButti K."/>
            <person name="Morin E."/>
            <person name="Salamov A."/>
            <person name="Lipzen A."/>
            <person name="Mereny Z."/>
            <person name="Hegedus B."/>
            <person name="Baldrian P."/>
            <person name="Stursova M."/>
            <person name="Weitz H."/>
            <person name="Taylor A."/>
            <person name="Grigoriev I.V."/>
            <person name="Nagy L.G."/>
            <person name="Martin F."/>
            <person name="Kauserud H."/>
        </authorList>
    </citation>
    <scope>NUCLEOTIDE SEQUENCE</scope>
    <source>
        <strain evidence="3">9144</strain>
    </source>
</reference>
<feature type="transmembrane region" description="Helical" evidence="2">
    <location>
        <begin position="254"/>
        <end position="276"/>
    </location>
</feature>
<keyword evidence="2" id="KW-1133">Transmembrane helix</keyword>
<feature type="region of interest" description="Disordered" evidence="1">
    <location>
        <begin position="298"/>
        <end position="344"/>
    </location>
</feature>
<gene>
    <name evidence="3" type="ORF">GGX14DRAFT_637553</name>
</gene>
<evidence type="ECO:0008006" key="5">
    <source>
        <dbReference type="Google" id="ProtNLM"/>
    </source>
</evidence>
<organism evidence="3 4">
    <name type="scientific">Mycena pura</name>
    <dbReference type="NCBI Taxonomy" id="153505"/>
    <lineage>
        <taxon>Eukaryota</taxon>
        <taxon>Fungi</taxon>
        <taxon>Dikarya</taxon>
        <taxon>Basidiomycota</taxon>
        <taxon>Agaricomycotina</taxon>
        <taxon>Agaricomycetes</taxon>
        <taxon>Agaricomycetidae</taxon>
        <taxon>Agaricales</taxon>
        <taxon>Marasmiineae</taxon>
        <taxon>Mycenaceae</taxon>
        <taxon>Mycena</taxon>
    </lineage>
</organism>
<keyword evidence="2" id="KW-0812">Transmembrane</keyword>
<evidence type="ECO:0000256" key="2">
    <source>
        <dbReference type="SAM" id="Phobius"/>
    </source>
</evidence>
<proteinExistence type="predicted"/>
<dbReference type="Proteomes" id="UP001219525">
    <property type="component" value="Unassembled WGS sequence"/>
</dbReference>
<feature type="transmembrane region" description="Helical" evidence="2">
    <location>
        <begin position="144"/>
        <end position="165"/>
    </location>
</feature>
<protein>
    <recommendedName>
        <fullName evidence="5">Proteophosphoglycan ppg4</fullName>
    </recommendedName>
</protein>
<sequence length="344" mass="38248">MSVPTLVGGIALRAYDLPASAAFAAAYGLVVPILVYRIAMRRSFTALLFDPFFFAVERIVVYSLRAATAANSGKESIGLNRYMQASFALGYISLANSLARLIRCVLVNTTNPPPESEADAKALTAPPDATDMRHRFWFRRCAEVLLLLYLPSMILAIIATAHNYAFTDPHNRLNQKLLYASAALGLVLILSEVAILLWAWWNVPRVSHRAVRFLLCAAPLLLLPTCYRLGVLRQQTPDVTALTHAALNTRADKAAFYVVHVLPEWLLVVLLGAVNVKEVCGTRLKGDFRWRDETPEERTKRWAKERAREEKKAMKKMKKMNKKGKGGTEAGFEMTAKDTNVSAA</sequence>